<proteinExistence type="inferred from homology"/>
<evidence type="ECO:0000256" key="1">
    <source>
        <dbReference type="PROSITE-ProRule" id="PRU00283"/>
    </source>
</evidence>
<dbReference type="PROSITE" id="PS50067">
    <property type="entry name" value="KINESIN_MOTOR_2"/>
    <property type="match status" value="1"/>
</dbReference>
<reference evidence="5" key="1">
    <citation type="submission" date="2022-10" db="EMBL/GenBank/DDBJ databases">
        <authorList>
            <person name="Chen Y."/>
            <person name="Dougan E. K."/>
            <person name="Chan C."/>
            <person name="Rhodes N."/>
            <person name="Thang M."/>
        </authorList>
    </citation>
    <scope>NUCLEOTIDE SEQUENCE</scope>
</reference>
<comment type="similarity">
    <text evidence="1">Belongs to the TRAFAC class myosin-kinesin ATPase superfamily. Kinesin family.</text>
</comment>
<dbReference type="EMBL" id="CAMXCT010000233">
    <property type="protein sequence ID" value="CAI3975932.1"/>
    <property type="molecule type" value="Genomic_DNA"/>
</dbReference>
<dbReference type="GO" id="GO:0003777">
    <property type="term" value="F:microtubule motor activity"/>
    <property type="evidence" value="ECO:0007669"/>
    <property type="project" value="InterPro"/>
</dbReference>
<evidence type="ECO:0000313" key="6">
    <source>
        <dbReference type="EMBL" id="CAL1129307.1"/>
    </source>
</evidence>
<dbReference type="InterPro" id="IPR036961">
    <property type="entry name" value="Kinesin_motor_dom_sf"/>
</dbReference>
<dbReference type="InterPro" id="IPR027640">
    <property type="entry name" value="Kinesin-like_fam"/>
</dbReference>
<evidence type="ECO:0000313" key="7">
    <source>
        <dbReference type="EMBL" id="CAL4763244.1"/>
    </source>
</evidence>
<comment type="caution">
    <text evidence="5">The sequence shown here is derived from an EMBL/GenBank/DDBJ whole genome shotgun (WGS) entry which is preliminary data.</text>
</comment>
<dbReference type="OrthoDB" id="428184at2759"/>
<dbReference type="PANTHER" id="PTHR47972">
    <property type="entry name" value="KINESIN-LIKE PROTEIN KLP-3"/>
    <property type="match status" value="1"/>
</dbReference>
<dbReference type="Gene3D" id="3.40.850.10">
    <property type="entry name" value="Kinesin motor domain"/>
    <property type="match status" value="1"/>
</dbReference>
<dbReference type="PANTHER" id="PTHR47972:SF28">
    <property type="entry name" value="KINESIN-LIKE PROTEIN KLP-3"/>
    <property type="match status" value="1"/>
</dbReference>
<gene>
    <name evidence="5" type="ORF">C1SCF055_LOCUS4201</name>
</gene>
<keyword evidence="2" id="KW-0175">Coiled coil</keyword>
<feature type="coiled-coil region" evidence="2">
    <location>
        <begin position="534"/>
        <end position="566"/>
    </location>
</feature>
<dbReference type="GO" id="GO:0015630">
    <property type="term" value="C:microtubule cytoskeleton"/>
    <property type="evidence" value="ECO:0007669"/>
    <property type="project" value="TreeGrafter"/>
</dbReference>
<dbReference type="CDD" id="cd00106">
    <property type="entry name" value="KISc"/>
    <property type="match status" value="1"/>
</dbReference>
<evidence type="ECO:0000313" key="8">
    <source>
        <dbReference type="Proteomes" id="UP001152797"/>
    </source>
</evidence>
<dbReference type="SUPFAM" id="SSF52540">
    <property type="entry name" value="P-loop containing nucleoside triphosphate hydrolases"/>
    <property type="match status" value="1"/>
</dbReference>
<feature type="region of interest" description="Disordered" evidence="3">
    <location>
        <begin position="201"/>
        <end position="280"/>
    </location>
</feature>
<feature type="region of interest" description="Disordered" evidence="3">
    <location>
        <begin position="132"/>
        <end position="155"/>
    </location>
</feature>
<sequence>MGTPPEVPDDILGNFKDWKLGNRIEYPDDYDDDEISTKWSDLTCLSPPMTPSQSASYLAGLVESDPPTSPPMSPRSPGLSLPKQRRRPDRVGDRLMRQRMECPRLRDQLKPLVHQLPPDPPELSRAARKARAERLAQEAEKARQEAEEEGREARRGFAKARFRAAGFAILRKLRLGDEDFFTSLGCNGPVAMERHGPFRIFRSHSLRRSTSAPGRSPSPSPERPERSDGLGRSSPGRRRKDTEAKSTVPQETQIRGCATADGKLDSGDSGIENSEPGALRKTLSCSAKGILTKGSSAPGTGLRDVSPTPGPMPSLHAALGHAASRTLLRESSGPLPYACMSVPTAPVTVPLATLSPPVPYRGRPASPPVPAMNAARRVFYPRVQPPANWVHQVKALKFAQHPHPPPPQQAVCSRRTVVWQPGPGGPTLLQSKPVAMPALRVLHCKVLPPKNGTVDGSASVPTELEQEKEPEPEKDPAEVQAEEEMAKELARLEREEKARCEVCEAVVEATQLDVSVADVVALRLCRTKLLDALSAAQQAELPRVERQLAEQQRRRLHNALQDMKGQLRVSCRIRPLSAKEKAQQSDHAVYAIDSSHVGIVLPELPPRVFEFDSVFRPDCPQQVMEEIFDDCRDLVQSAVDGHNVTVMTYGQTGAGKTYTLFGNKSQEGLAQYMIREVFARLGDQESELSEHPKVTVCGSALELYNNHFIDLLRPIDRTGRQSPGVKVCVDSEGCVQVDGLAQLVAAEPQELLQILRRGLAQRVVAEHAMNADSSRSHMVFTVRLTVEGGAARKLTFCDLGGCERLKRTQVVGDLQKEAIEINKSLSALSSVIEAVAGRRRHVPYRDHKLTSLLRDAVGGTAKVLMYVCCSPAASNLEETAAALKLASRAAKVVNQRSEANEPAPEEFAAFAGQKGHCTTFGNANCEMLKACREADKSQMPEDFDPFYHHLRHVRREELSPRRAAKRDELTNRGNFSPGFIADLAVKPRVDSQPLLACMEQGDFMSIVEQKVDADSEHQILSRRLRVLRAKEARGDPAPAEEAGPSKGAKRSKFKAGAAAPVKFASSTGKGSKMQRMMELLDPGRRAGYVLADALVPLMFWLGLTKSRMAALETLRMGFGSLQIDTGALLVMGEHVEVQMRLVEGLRHLIRRDSLEQLCEYVTGNSFQRLRAWFNSMRSDQFGCVDITQVQSLFARMEVTTDRQTLFRLLSYIIENPHPTAAKDPREAMAIEKKKFSLHGFGSLICRCAASWVLHRVMSMLEMPDNARSKEEGFTEQDIAMRWIQLQRKIMISLMVNQRFWGRECRQVLGHLQPPQMSLEELEKLSPELWNLLFQRVRAQGLASVLPHTPEEELFPS</sequence>
<evidence type="ECO:0000256" key="2">
    <source>
        <dbReference type="SAM" id="Coils"/>
    </source>
</evidence>
<evidence type="ECO:0000256" key="3">
    <source>
        <dbReference type="SAM" id="MobiDB-lite"/>
    </source>
</evidence>
<feature type="domain" description="Kinesin motor" evidence="4">
    <location>
        <begin position="566"/>
        <end position="892"/>
    </location>
</feature>
<protein>
    <submittedName>
        <fullName evidence="7">Kinesin-like protein KIN-14E (Kinesin-like calmodulin-binding protein) (Protein ZWICHEL)</fullName>
    </submittedName>
</protein>
<keyword evidence="8" id="KW-1185">Reference proteome</keyword>
<name>A0A9P1BM98_9DINO</name>
<keyword evidence="1" id="KW-0547">Nucleotide-binding</keyword>
<dbReference type="GO" id="GO:0005524">
    <property type="term" value="F:ATP binding"/>
    <property type="evidence" value="ECO:0007669"/>
    <property type="project" value="UniProtKB-UniRule"/>
</dbReference>
<dbReference type="EMBL" id="CAMXCT030000233">
    <property type="protein sequence ID" value="CAL4763244.1"/>
    <property type="molecule type" value="Genomic_DNA"/>
</dbReference>
<evidence type="ECO:0000259" key="4">
    <source>
        <dbReference type="PROSITE" id="PS50067"/>
    </source>
</evidence>
<dbReference type="GO" id="GO:0007018">
    <property type="term" value="P:microtubule-based movement"/>
    <property type="evidence" value="ECO:0007669"/>
    <property type="project" value="InterPro"/>
</dbReference>
<dbReference type="SMART" id="SM00129">
    <property type="entry name" value="KISc"/>
    <property type="match status" value="1"/>
</dbReference>
<dbReference type="GO" id="GO:0008017">
    <property type="term" value="F:microtubule binding"/>
    <property type="evidence" value="ECO:0007669"/>
    <property type="project" value="InterPro"/>
</dbReference>
<keyword evidence="1" id="KW-0505">Motor protein</keyword>
<dbReference type="Pfam" id="PF00225">
    <property type="entry name" value="Kinesin"/>
    <property type="match status" value="1"/>
</dbReference>
<feature type="region of interest" description="Disordered" evidence="3">
    <location>
        <begin position="1031"/>
        <end position="1052"/>
    </location>
</feature>
<accession>A0A9P1BM98</accession>
<organism evidence="5">
    <name type="scientific">Cladocopium goreaui</name>
    <dbReference type="NCBI Taxonomy" id="2562237"/>
    <lineage>
        <taxon>Eukaryota</taxon>
        <taxon>Sar</taxon>
        <taxon>Alveolata</taxon>
        <taxon>Dinophyceae</taxon>
        <taxon>Suessiales</taxon>
        <taxon>Symbiodiniaceae</taxon>
        <taxon>Cladocopium</taxon>
    </lineage>
</organism>
<dbReference type="InterPro" id="IPR001752">
    <property type="entry name" value="Kinesin_motor_dom"/>
</dbReference>
<dbReference type="InterPro" id="IPR027417">
    <property type="entry name" value="P-loop_NTPase"/>
</dbReference>
<feature type="binding site" evidence="1">
    <location>
        <begin position="650"/>
        <end position="657"/>
    </location>
    <ligand>
        <name>ATP</name>
        <dbReference type="ChEBI" id="CHEBI:30616"/>
    </ligand>
</feature>
<dbReference type="EMBL" id="CAMXCT020000233">
    <property type="protein sequence ID" value="CAL1129307.1"/>
    <property type="molecule type" value="Genomic_DNA"/>
</dbReference>
<keyword evidence="1" id="KW-0067">ATP-binding</keyword>
<reference evidence="6" key="2">
    <citation type="submission" date="2024-04" db="EMBL/GenBank/DDBJ databases">
        <authorList>
            <person name="Chen Y."/>
            <person name="Shah S."/>
            <person name="Dougan E. K."/>
            <person name="Thang M."/>
            <person name="Chan C."/>
        </authorList>
    </citation>
    <scope>NUCLEOTIDE SEQUENCE [LARGE SCALE GENOMIC DNA]</scope>
</reference>
<feature type="region of interest" description="Disordered" evidence="3">
    <location>
        <begin position="46"/>
        <end position="93"/>
    </location>
</feature>
<dbReference type="Proteomes" id="UP001152797">
    <property type="component" value="Unassembled WGS sequence"/>
</dbReference>
<dbReference type="PRINTS" id="PR00380">
    <property type="entry name" value="KINESINHEAVY"/>
</dbReference>
<feature type="compositionally biased region" description="Basic and acidic residues" evidence="3">
    <location>
        <begin position="465"/>
        <end position="477"/>
    </location>
</feature>
<evidence type="ECO:0000313" key="5">
    <source>
        <dbReference type="EMBL" id="CAI3975932.1"/>
    </source>
</evidence>
<feature type="region of interest" description="Disordered" evidence="3">
    <location>
        <begin position="450"/>
        <end position="479"/>
    </location>
</feature>